<dbReference type="InterPro" id="IPR016024">
    <property type="entry name" value="ARM-type_fold"/>
</dbReference>
<organism evidence="2 3">
    <name type="scientific">Hymenolepis diminuta</name>
    <name type="common">Rat tapeworm</name>
    <dbReference type="NCBI Taxonomy" id="6216"/>
    <lineage>
        <taxon>Eukaryota</taxon>
        <taxon>Metazoa</taxon>
        <taxon>Spiralia</taxon>
        <taxon>Lophotrochozoa</taxon>
        <taxon>Platyhelminthes</taxon>
        <taxon>Cestoda</taxon>
        <taxon>Eucestoda</taxon>
        <taxon>Cyclophyllidea</taxon>
        <taxon>Hymenolepididae</taxon>
        <taxon>Hymenolepis</taxon>
    </lineage>
</organism>
<evidence type="ECO:0000313" key="2">
    <source>
        <dbReference type="EMBL" id="VUZ47948.1"/>
    </source>
</evidence>
<feature type="region of interest" description="Disordered" evidence="1">
    <location>
        <begin position="245"/>
        <end position="265"/>
    </location>
</feature>
<dbReference type="EMBL" id="CABIJS010000256">
    <property type="protein sequence ID" value="VUZ47948.1"/>
    <property type="molecule type" value="Genomic_DNA"/>
</dbReference>
<dbReference type="AlphaFoldDB" id="A0A564YMM1"/>
<dbReference type="PANTHER" id="PTHR20938">
    <property type="entry name" value="INTEGRATOR COMPLEX SUBUNIT 4"/>
    <property type="match status" value="1"/>
</dbReference>
<keyword evidence="3" id="KW-1185">Reference proteome</keyword>
<dbReference type="Gene3D" id="1.25.10.10">
    <property type="entry name" value="Leucine-rich Repeat Variant"/>
    <property type="match status" value="1"/>
</dbReference>
<gene>
    <name evidence="2" type="ORF">WMSIL1_LOCUS7348</name>
</gene>
<dbReference type="Proteomes" id="UP000321570">
    <property type="component" value="Unassembled WGS sequence"/>
</dbReference>
<name>A0A564YMM1_HYMDI</name>
<accession>A0A564YMM1</accession>
<dbReference type="PANTHER" id="PTHR20938:SF0">
    <property type="entry name" value="INTEGRATOR COMPLEX SUBUNIT 4"/>
    <property type="match status" value="1"/>
</dbReference>
<dbReference type="InterPro" id="IPR011989">
    <property type="entry name" value="ARM-like"/>
</dbReference>
<dbReference type="SUPFAM" id="SSF48371">
    <property type="entry name" value="ARM repeat"/>
    <property type="match status" value="1"/>
</dbReference>
<feature type="region of interest" description="Disordered" evidence="1">
    <location>
        <begin position="808"/>
        <end position="829"/>
    </location>
</feature>
<evidence type="ECO:0000256" key="1">
    <source>
        <dbReference type="SAM" id="MobiDB-lite"/>
    </source>
</evidence>
<evidence type="ECO:0008006" key="4">
    <source>
        <dbReference type="Google" id="ProtNLM"/>
    </source>
</evidence>
<evidence type="ECO:0000313" key="3">
    <source>
        <dbReference type="Proteomes" id="UP000321570"/>
    </source>
</evidence>
<protein>
    <recommendedName>
        <fullName evidence="4">Integrator complex subunit 4</fullName>
    </recommendedName>
</protein>
<dbReference type="GO" id="GO:0016180">
    <property type="term" value="P:snRNA processing"/>
    <property type="evidence" value="ECO:0007669"/>
    <property type="project" value="TreeGrafter"/>
</dbReference>
<sequence>MNDKSLVKCGTDSELAVELDELYSNNPSTQAVALCKISKTKNPGTPLGSSTAADLILSFCCQGDCRVRATAISCLSDWTKYDPDKSTSIGDKEKLDWISDHWLQVYILACKILTEDNAKVRQVSLKSIHTLSLRFGQKEFSLDTVNPLESASLDLQFYPNRVNPSWRKPVKLIDDAFSRICDRFQDGSRFVRVSAAELIADLAELVSDDTLMITLEKTVMSDWKVKRYCERTAAKGGVDKFSQLGTLPNSAKGRRPGGQKGSGDVDSIPLLATGVPGAFICGLEDEFHEVRCAMLKTITRVAARNTLFASLCQDILVDMLTDDIQAVRLLAIKALQVVGDQVPILTDQMSIVTSALAEDCAIVRRRLHDLLSRCRLGSPPCLLTLLDGLIMNMRMYREDRDSIWNCAASVGRRHPVFVELSATSLLKTHPFYGEEIPFKEDPIYITVALIVLNAYPAKPDMAAQFPQHLISSQIYLREMMPHLLPKQNLPLPCVGQLCTDYSLLSKKPRLEEGGETGNSQFLRFLTSTVEMLRRLTMECVESLPSPRITSQKLQRVEYMEVDESRGADLHRRNCVNRLKSVIHEELRICQQTSENNACLGSLPHFLGCLLKAVLSLLSASLPDDKMDSLCAADAVVATPDQRAIQVRQALRLTIKAEHMFLGLTANEICAIHVIRSAAHRLKASFFLDTEVVRRAVTEVVDVFLNSDNIVDAAERIHKPHAQLLCPPAISSETNSTATSEKKAEAIPEIRFTAFLSSVAVPIRAIITGLTLEQARDRVRVVYCRPDSGKQRQLQQTLWKPPAHCWSPLLQSPSSEETDEQSASSPSECKSLELQTNLEFTASGWTATATMEIGLGLIVPVASDDSGEIDEKVAVPPFCGVISLLPPGVVGKVKMHPADTSYTW</sequence>
<dbReference type="GO" id="GO:0032039">
    <property type="term" value="C:integrator complex"/>
    <property type="evidence" value="ECO:0007669"/>
    <property type="project" value="TreeGrafter"/>
</dbReference>
<proteinExistence type="predicted"/>
<reference evidence="2 3" key="1">
    <citation type="submission" date="2019-07" db="EMBL/GenBank/DDBJ databases">
        <authorList>
            <person name="Jastrzebski P J."/>
            <person name="Paukszto L."/>
            <person name="Jastrzebski P J."/>
        </authorList>
    </citation>
    <scope>NUCLEOTIDE SEQUENCE [LARGE SCALE GENOMIC DNA]</scope>
    <source>
        <strain evidence="2 3">WMS-il1</strain>
    </source>
</reference>